<dbReference type="EMBL" id="CP032148">
    <property type="protein sequence ID" value="QSD63014.1"/>
    <property type="molecule type" value="Genomic_DNA"/>
</dbReference>
<keyword evidence="3" id="KW-0503">Monooxygenase</keyword>
<dbReference type="InterPro" id="IPR013785">
    <property type="entry name" value="Aldolase_TIM"/>
</dbReference>
<dbReference type="Pfam" id="PF01070">
    <property type="entry name" value="FMN_dh"/>
    <property type="match status" value="1"/>
</dbReference>
<dbReference type="EMBL" id="AP024222">
    <property type="protein sequence ID" value="BCO04925.1"/>
    <property type="molecule type" value="Genomic_DNA"/>
</dbReference>
<dbReference type="EMBL" id="CP015899">
    <property type="protein sequence ID" value="ARE28680.1"/>
    <property type="molecule type" value="Genomic_DNA"/>
</dbReference>
<accession>A0A166XMU8</accession>
<dbReference type="AlphaFoldDB" id="A0A166XMU8"/>
<protein>
    <submittedName>
        <fullName evidence="3">Lactate 2-monooxygenase</fullName>
    </submittedName>
</protein>
<evidence type="ECO:0000256" key="1">
    <source>
        <dbReference type="ARBA" id="ARBA00001917"/>
    </source>
</evidence>
<gene>
    <name evidence="5" type="ORF">LL1196_1388</name>
    <name evidence="4" type="ORF">LLC_01650</name>
    <name evidence="3" type="ORF">LLJM1_1317</name>
</gene>
<dbReference type="Proteomes" id="UP000663552">
    <property type="component" value="Chromosome"/>
</dbReference>
<evidence type="ECO:0000313" key="4">
    <source>
        <dbReference type="EMBL" id="BCO04925.1"/>
    </source>
</evidence>
<reference evidence="4 7" key="3">
    <citation type="submission" date="2020-12" db="EMBL/GenBank/DDBJ databases">
        <title>Complete genome sequence of lactococcus lactis subsp. cremoris strain EPSC and strain G3-2.</title>
        <authorList>
            <person name="Kita K."/>
            <person name="Ishikawa S."/>
        </authorList>
    </citation>
    <scope>NUCLEOTIDE SEQUENCE [LARGE SCALE GENOMIC DNA]</scope>
    <source>
        <strain evidence="4 7">EPSC</strain>
    </source>
</reference>
<dbReference type="Proteomes" id="UP000191806">
    <property type="component" value="Chromosome"/>
</dbReference>
<keyword evidence="3" id="KW-0560">Oxidoreductase</keyword>
<reference evidence="5" key="2">
    <citation type="journal article" date="2020" name="Mol. Microbiol.">
        <title>The CWPS Rubik's cube: Linking diversity of cell wall polysaccharide structures with the encoded biosynthetic machinery of selected Lactococcus lactis strains.</title>
        <authorList>
            <person name="Mahony J."/>
            <person name="Frantzen C."/>
            <person name="Vinogradov E."/>
            <person name="Sadovskaya I."/>
            <person name="Theodorou I."/>
            <person name="Kelleher P."/>
            <person name="Chapot-Chartier M.P."/>
            <person name="Cambillau C."/>
            <person name="Holo H."/>
            <person name="van Sinderen D."/>
        </authorList>
    </citation>
    <scope>NUCLEOTIDE SEQUENCE</scope>
    <source>
        <strain evidence="5">1196</strain>
    </source>
</reference>
<feature type="domain" description="FMN-dependent dehydrogenase" evidence="2">
    <location>
        <begin position="33"/>
        <end position="68"/>
    </location>
</feature>
<proteinExistence type="predicted"/>
<comment type="cofactor">
    <cofactor evidence="1">
        <name>FMN</name>
        <dbReference type="ChEBI" id="CHEBI:58210"/>
    </cofactor>
</comment>
<dbReference type="Proteomes" id="UP000595253">
    <property type="component" value="Chromosome"/>
</dbReference>
<dbReference type="InterPro" id="IPR000262">
    <property type="entry name" value="FMN-dep_DH"/>
</dbReference>
<reference evidence="3 6" key="1">
    <citation type="journal article" date="2017" name="BMC Genomics">
        <title>Comparative and functional genomics of the Lactococcus lactis taxon; insights into evolution and niche adaptation.</title>
        <authorList>
            <person name="Kelleher P."/>
            <person name="Bottacini F."/>
            <person name="Mahony J."/>
            <person name="Kilcawley K.N."/>
            <person name="van Sinderen D."/>
        </authorList>
    </citation>
    <scope>NUCLEOTIDE SEQUENCE [LARGE SCALE GENOMIC DNA]</scope>
    <source>
        <strain evidence="3 6">JM1</strain>
    </source>
</reference>
<organism evidence="3 6">
    <name type="scientific">Lactococcus lactis subsp. cremoris</name>
    <name type="common">Streptococcus cremoris</name>
    <dbReference type="NCBI Taxonomy" id="1359"/>
    <lineage>
        <taxon>Bacteria</taxon>
        <taxon>Bacillati</taxon>
        <taxon>Bacillota</taxon>
        <taxon>Bacilli</taxon>
        <taxon>Lactobacillales</taxon>
        <taxon>Streptococcaceae</taxon>
        <taxon>Lactococcus</taxon>
    </lineage>
</organism>
<evidence type="ECO:0000313" key="5">
    <source>
        <dbReference type="EMBL" id="QSD63014.1"/>
    </source>
</evidence>
<evidence type="ECO:0000313" key="7">
    <source>
        <dbReference type="Proteomes" id="UP000595253"/>
    </source>
</evidence>
<evidence type="ECO:0000313" key="3">
    <source>
        <dbReference type="EMBL" id="ARE28680.1"/>
    </source>
</evidence>
<dbReference type="GO" id="GO:0004497">
    <property type="term" value="F:monooxygenase activity"/>
    <property type="evidence" value="ECO:0007669"/>
    <property type="project" value="UniProtKB-KW"/>
</dbReference>
<sequence length="68" mass="7603">MTYQTSTENKAIEIVNIKSLEGKVKESMESAGNKGAFGYIRGGAEDEWTMDENTSAFNKKQIMPRVLK</sequence>
<evidence type="ECO:0000313" key="6">
    <source>
        <dbReference type="Proteomes" id="UP000191806"/>
    </source>
</evidence>
<evidence type="ECO:0000259" key="2">
    <source>
        <dbReference type="Pfam" id="PF01070"/>
    </source>
</evidence>
<dbReference type="SUPFAM" id="SSF51395">
    <property type="entry name" value="FMN-linked oxidoreductases"/>
    <property type="match status" value="1"/>
</dbReference>
<dbReference type="Gene3D" id="3.20.20.70">
    <property type="entry name" value="Aldolase class I"/>
    <property type="match status" value="1"/>
</dbReference>
<name>A0A166XMU8_LACLC</name>